<dbReference type="PANTHER" id="PTHR30081">
    <property type="entry name" value="PROTEIN-EXPORT MEMBRANE PROTEIN SEC"/>
    <property type="match status" value="1"/>
</dbReference>
<dbReference type="Gene3D" id="3.30.70.3220">
    <property type="match status" value="1"/>
</dbReference>
<dbReference type="GO" id="GO:0005886">
    <property type="term" value="C:plasma membrane"/>
    <property type="evidence" value="ECO:0007669"/>
    <property type="project" value="UniProtKB-SubCell"/>
</dbReference>
<dbReference type="InterPro" id="IPR022813">
    <property type="entry name" value="SecD/SecF_arch_bac"/>
</dbReference>
<dbReference type="Pfam" id="PF22599">
    <property type="entry name" value="SecDF_P1_head"/>
    <property type="match status" value="1"/>
</dbReference>
<evidence type="ECO:0000313" key="14">
    <source>
        <dbReference type="Proteomes" id="UP000229559"/>
    </source>
</evidence>
<feature type="domain" description="Protein translocase subunit SecDF P1" evidence="11">
    <location>
        <begin position="81"/>
        <end position="140"/>
    </location>
</feature>
<comment type="subcellular location">
    <subcellularLocation>
        <location evidence="1 9">Cell membrane</location>
        <topology evidence="1 9">Multi-pass membrane protein</topology>
    </subcellularLocation>
</comment>
<keyword evidence="6 9" id="KW-1133">Transmembrane helix</keyword>
<dbReference type="GO" id="GO:0043952">
    <property type="term" value="P:protein transport by the Sec complex"/>
    <property type="evidence" value="ECO:0007669"/>
    <property type="project" value="UniProtKB-UniRule"/>
</dbReference>
<evidence type="ECO:0000256" key="3">
    <source>
        <dbReference type="ARBA" id="ARBA00022475"/>
    </source>
</evidence>
<feature type="transmembrane region" description="Helical" evidence="9">
    <location>
        <begin position="274"/>
        <end position="292"/>
    </location>
</feature>
<dbReference type="InterPro" id="IPR005791">
    <property type="entry name" value="SecD"/>
</dbReference>
<evidence type="ECO:0000259" key="10">
    <source>
        <dbReference type="Pfam" id="PF02355"/>
    </source>
</evidence>
<evidence type="ECO:0000256" key="2">
    <source>
        <dbReference type="ARBA" id="ARBA00022448"/>
    </source>
</evidence>
<dbReference type="InterPro" id="IPR048631">
    <property type="entry name" value="SecD_1st"/>
</dbReference>
<evidence type="ECO:0000259" key="11">
    <source>
        <dbReference type="Pfam" id="PF21760"/>
    </source>
</evidence>
<evidence type="ECO:0000256" key="4">
    <source>
        <dbReference type="ARBA" id="ARBA00022692"/>
    </source>
</evidence>
<evidence type="ECO:0000256" key="1">
    <source>
        <dbReference type="ARBA" id="ARBA00004651"/>
    </source>
</evidence>
<feature type="transmembrane region" description="Helical" evidence="9">
    <location>
        <begin position="375"/>
        <end position="392"/>
    </location>
</feature>
<feature type="transmembrane region" description="Helical" evidence="9">
    <location>
        <begin position="297"/>
        <end position="317"/>
    </location>
</feature>
<keyword evidence="8 9" id="KW-0472">Membrane</keyword>
<comment type="caution">
    <text evidence="13">The sequence shown here is derived from an EMBL/GenBank/DDBJ whole genome shotgun (WGS) entry which is preliminary data.</text>
</comment>
<dbReference type="Proteomes" id="UP000229559">
    <property type="component" value="Unassembled WGS sequence"/>
</dbReference>
<comment type="caution">
    <text evidence="9">Lacks conserved residue(s) required for the propagation of feature annotation.</text>
</comment>
<feature type="domain" description="Protein export membrane protein SecD/SecF C-terminal" evidence="10">
    <location>
        <begin position="253"/>
        <end position="431"/>
    </location>
</feature>
<dbReference type="AlphaFoldDB" id="A0A2M6YPF2"/>
<gene>
    <name evidence="9 13" type="primary">secD</name>
    <name evidence="13" type="ORF">COT04_02340</name>
</gene>
<organism evidence="13 14">
    <name type="scientific">Candidatus Shapirobacteria bacterium CG07_land_8_20_14_0_80_39_12</name>
    <dbReference type="NCBI Taxonomy" id="1974480"/>
    <lineage>
        <taxon>Bacteria</taxon>
        <taxon>Candidatus Shapironibacteriota</taxon>
    </lineage>
</organism>
<dbReference type="NCBIfam" id="TIGR01129">
    <property type="entry name" value="secD"/>
    <property type="match status" value="1"/>
</dbReference>
<keyword evidence="2 9" id="KW-0813">Transport</keyword>
<keyword evidence="4 9" id="KW-0812">Transmembrane</keyword>
<dbReference type="InterPro" id="IPR048634">
    <property type="entry name" value="SecD_SecF_C"/>
</dbReference>
<proteinExistence type="inferred from homology"/>
<evidence type="ECO:0000256" key="6">
    <source>
        <dbReference type="ARBA" id="ARBA00022989"/>
    </source>
</evidence>
<evidence type="ECO:0000256" key="5">
    <source>
        <dbReference type="ARBA" id="ARBA00022927"/>
    </source>
</evidence>
<feature type="domain" description="SecDF P1 head subdomain" evidence="12">
    <location>
        <begin position="150"/>
        <end position="251"/>
    </location>
</feature>
<sequence>MKNYRFLIWLIIILTLGSLYVNFPNGIHLKFAPLKIDKEIFLPFFRELEIKKGIDLAGGTHLVFQADMSAITSENRQAAIDAAKDNIEKRVNLFGVAEPVIQTSKVGDDYRLIVELAGITDINQAIDLIGQTAQLDFRELPQEATQAATYFDFKTTGLTGKDLRKSEVKFDPNSGEPQVGLEFNNEGAQKFADITSRNVNKRVAIFLDELPLTAPNVQEPITSGDAVISGDFTLDEAKKMSIQLNAGALPVPIELIEQRNIGATLGAESVQKSIQAGLIGLLMVIIFMAAYYGRLGLLADVALIIYGLLTLALYKLIPVTLTLPGIAGFILSIGMAVDANILIFERMKEELRAGKSRIAAMELGFGRAWDSIRDANVCILITCFILFNPFSWPFLNTSGMVRGFALTLGLGVILSLFTSIVVTRTLIRAFYRKEEMKHD</sequence>
<protein>
    <recommendedName>
        <fullName evidence="9">Protein translocase subunit SecD</fullName>
    </recommendedName>
</protein>
<dbReference type="SUPFAM" id="SSF82866">
    <property type="entry name" value="Multidrug efflux transporter AcrB transmembrane domain"/>
    <property type="match status" value="1"/>
</dbReference>
<reference evidence="14" key="1">
    <citation type="submission" date="2017-09" db="EMBL/GenBank/DDBJ databases">
        <title>Depth-based differentiation of microbial function through sediment-hosted aquifers and enrichment of novel symbionts in the deep terrestrial subsurface.</title>
        <authorList>
            <person name="Probst A.J."/>
            <person name="Ladd B."/>
            <person name="Jarett J.K."/>
            <person name="Geller-Mcgrath D.E."/>
            <person name="Sieber C.M.K."/>
            <person name="Emerson J.B."/>
            <person name="Anantharaman K."/>
            <person name="Thomas B.C."/>
            <person name="Malmstrom R."/>
            <person name="Stieglmeier M."/>
            <person name="Klingl A."/>
            <person name="Woyke T."/>
            <person name="Ryan C.M."/>
            <person name="Banfield J.F."/>
        </authorList>
    </citation>
    <scope>NUCLEOTIDE SEQUENCE [LARGE SCALE GENOMIC DNA]</scope>
</reference>
<feature type="transmembrane region" description="Helical" evidence="9">
    <location>
        <begin position="323"/>
        <end position="344"/>
    </location>
</feature>
<dbReference type="Pfam" id="PF02355">
    <property type="entry name" value="SecD_SecF_C"/>
    <property type="match status" value="1"/>
</dbReference>
<dbReference type="GO" id="GO:0015450">
    <property type="term" value="F:protein-transporting ATPase activity"/>
    <property type="evidence" value="ECO:0007669"/>
    <property type="project" value="InterPro"/>
</dbReference>
<dbReference type="GO" id="GO:0065002">
    <property type="term" value="P:intracellular protein transmembrane transport"/>
    <property type="evidence" value="ECO:0007669"/>
    <property type="project" value="UniProtKB-UniRule"/>
</dbReference>
<dbReference type="HAMAP" id="MF_01463_B">
    <property type="entry name" value="SecD_B"/>
    <property type="match status" value="1"/>
</dbReference>
<dbReference type="Gene3D" id="1.20.1640.10">
    <property type="entry name" value="Multidrug efflux transporter AcrB transmembrane domain"/>
    <property type="match status" value="1"/>
</dbReference>
<dbReference type="InterPro" id="IPR055344">
    <property type="entry name" value="SecD_SecF_C_bact"/>
</dbReference>
<evidence type="ECO:0000256" key="9">
    <source>
        <dbReference type="HAMAP-Rule" id="MF_01463"/>
    </source>
</evidence>
<dbReference type="InterPro" id="IPR054384">
    <property type="entry name" value="SecDF_P1_head"/>
</dbReference>
<dbReference type="InterPro" id="IPR022646">
    <property type="entry name" value="SecD/SecF_CS"/>
</dbReference>
<dbReference type="GO" id="GO:0006605">
    <property type="term" value="P:protein targeting"/>
    <property type="evidence" value="ECO:0007669"/>
    <property type="project" value="UniProtKB-UniRule"/>
</dbReference>
<dbReference type="PANTHER" id="PTHR30081:SF1">
    <property type="entry name" value="PROTEIN TRANSLOCASE SUBUNIT SECD"/>
    <property type="match status" value="1"/>
</dbReference>
<keyword evidence="3 9" id="KW-1003">Cell membrane</keyword>
<comment type="function">
    <text evidence="9">Part of the Sec protein translocase complex. Interacts with the SecYEG preprotein conducting channel. SecDF uses the proton motive force (PMF) to complete protein translocation after the ATP-dependent function of SecA.</text>
</comment>
<keyword evidence="5 9" id="KW-0653">Protein transport</keyword>
<evidence type="ECO:0000313" key="13">
    <source>
        <dbReference type="EMBL" id="PIU33011.1"/>
    </source>
</evidence>
<accession>A0A2M6YPF2</accession>
<dbReference type="Pfam" id="PF21760">
    <property type="entry name" value="SecD_1st"/>
    <property type="match status" value="1"/>
</dbReference>
<comment type="similarity">
    <text evidence="9">Belongs to the SecD/SecF family. SecD subfamily.</text>
</comment>
<evidence type="ECO:0000256" key="8">
    <source>
        <dbReference type="ARBA" id="ARBA00023136"/>
    </source>
</evidence>
<dbReference type="NCBIfam" id="TIGR00916">
    <property type="entry name" value="2A0604s01"/>
    <property type="match status" value="1"/>
</dbReference>
<name>A0A2M6YPF2_9BACT</name>
<comment type="subunit">
    <text evidence="9">Forms a complex with SecF. Part of the essential Sec protein translocation apparatus which comprises SecA, SecYEG and auxiliary proteins SecDF. Other proteins may also be involved.</text>
</comment>
<evidence type="ECO:0000259" key="12">
    <source>
        <dbReference type="Pfam" id="PF22599"/>
    </source>
</evidence>
<feature type="transmembrane region" description="Helical" evidence="9">
    <location>
        <begin position="404"/>
        <end position="427"/>
    </location>
</feature>
<evidence type="ECO:0000256" key="7">
    <source>
        <dbReference type="ARBA" id="ARBA00023010"/>
    </source>
</evidence>
<keyword evidence="7 9" id="KW-0811">Translocation</keyword>
<dbReference type="EMBL" id="PEXA01000064">
    <property type="protein sequence ID" value="PIU33011.1"/>
    <property type="molecule type" value="Genomic_DNA"/>
</dbReference>
<dbReference type="Pfam" id="PF07549">
    <property type="entry name" value="Sec_GG"/>
    <property type="match status" value="1"/>
</dbReference>